<evidence type="ECO:0000313" key="2">
    <source>
        <dbReference type="EMBL" id="MFD0624858.1"/>
    </source>
</evidence>
<organism evidence="2 3">
    <name type="scientific">Streptomyces sanglieri</name>
    <dbReference type="NCBI Taxonomy" id="193460"/>
    <lineage>
        <taxon>Bacteria</taxon>
        <taxon>Bacillati</taxon>
        <taxon>Actinomycetota</taxon>
        <taxon>Actinomycetes</taxon>
        <taxon>Kitasatosporales</taxon>
        <taxon>Streptomycetaceae</taxon>
        <taxon>Streptomyces</taxon>
    </lineage>
</organism>
<dbReference type="Proteomes" id="UP001596915">
    <property type="component" value="Unassembled WGS sequence"/>
</dbReference>
<proteinExistence type="predicted"/>
<keyword evidence="3" id="KW-1185">Reference proteome</keyword>
<gene>
    <name evidence="2" type="ORF">ACFQ2K_21025</name>
</gene>
<accession>A0ABW2WUA6</accession>
<reference evidence="3" key="1">
    <citation type="journal article" date="2019" name="Int. J. Syst. Evol. Microbiol.">
        <title>The Global Catalogue of Microorganisms (GCM) 10K type strain sequencing project: providing services to taxonomists for standard genome sequencing and annotation.</title>
        <authorList>
            <consortium name="The Broad Institute Genomics Platform"/>
            <consortium name="The Broad Institute Genome Sequencing Center for Infectious Disease"/>
            <person name="Wu L."/>
            <person name="Ma J."/>
        </authorList>
    </citation>
    <scope>NUCLEOTIDE SEQUENCE [LARGE SCALE GENOMIC DNA]</scope>
    <source>
        <strain evidence="3">JCM 12607</strain>
    </source>
</reference>
<feature type="region of interest" description="Disordered" evidence="1">
    <location>
        <begin position="12"/>
        <end position="39"/>
    </location>
</feature>
<protein>
    <submittedName>
        <fullName evidence="2">Uncharacterized protein</fullName>
    </submittedName>
</protein>
<comment type="caution">
    <text evidence="2">The sequence shown here is derived from an EMBL/GenBank/DDBJ whole genome shotgun (WGS) entry which is preliminary data.</text>
</comment>
<sequence length="77" mass="8312">MLVEDGCRVGRRGRVLGGDDDDVPVLDRHAQRGGGGSRDRRIVAAPVEQGLEEGDAAGFLPALHLQLGQPVRLRHHQ</sequence>
<evidence type="ECO:0000313" key="3">
    <source>
        <dbReference type="Proteomes" id="UP001596915"/>
    </source>
</evidence>
<name>A0ABW2WUA6_9ACTN</name>
<dbReference type="EMBL" id="JBHTGL010000008">
    <property type="protein sequence ID" value="MFD0624858.1"/>
    <property type="molecule type" value="Genomic_DNA"/>
</dbReference>
<evidence type="ECO:0000256" key="1">
    <source>
        <dbReference type="SAM" id="MobiDB-lite"/>
    </source>
</evidence>